<comment type="caution">
    <text evidence="2">The sequence shown here is derived from an EMBL/GenBank/DDBJ whole genome shotgun (WGS) entry which is preliminary data.</text>
</comment>
<evidence type="ECO:0000313" key="3">
    <source>
        <dbReference type="Proteomes" id="UP000784294"/>
    </source>
</evidence>
<protein>
    <submittedName>
        <fullName evidence="2">Uncharacterized protein</fullName>
    </submittedName>
</protein>
<feature type="compositionally biased region" description="Polar residues" evidence="1">
    <location>
        <begin position="7"/>
        <end position="26"/>
    </location>
</feature>
<proteinExistence type="predicted"/>
<organism evidence="2 3">
    <name type="scientific">Protopolystoma xenopodis</name>
    <dbReference type="NCBI Taxonomy" id="117903"/>
    <lineage>
        <taxon>Eukaryota</taxon>
        <taxon>Metazoa</taxon>
        <taxon>Spiralia</taxon>
        <taxon>Lophotrochozoa</taxon>
        <taxon>Platyhelminthes</taxon>
        <taxon>Monogenea</taxon>
        <taxon>Polyopisthocotylea</taxon>
        <taxon>Polystomatidea</taxon>
        <taxon>Polystomatidae</taxon>
        <taxon>Protopolystoma</taxon>
    </lineage>
</organism>
<dbReference type="AlphaFoldDB" id="A0A448X571"/>
<name>A0A448X571_9PLAT</name>
<dbReference type="Proteomes" id="UP000784294">
    <property type="component" value="Unassembled WGS sequence"/>
</dbReference>
<keyword evidence="3" id="KW-1185">Reference proteome</keyword>
<evidence type="ECO:0000313" key="2">
    <source>
        <dbReference type="EMBL" id="VEL28398.1"/>
    </source>
</evidence>
<dbReference type="EMBL" id="CAAALY010094815">
    <property type="protein sequence ID" value="VEL28398.1"/>
    <property type="molecule type" value="Genomic_DNA"/>
</dbReference>
<gene>
    <name evidence="2" type="ORF">PXEA_LOCUS21838</name>
</gene>
<sequence length="68" mass="7333">MLPPLSTERSTSRQNVTTGAGGTWSTRKAPLSVCGQTCLLNRTARFSVVVAPPVRRSRTEFGQTGLEL</sequence>
<feature type="region of interest" description="Disordered" evidence="1">
    <location>
        <begin position="1"/>
        <end position="27"/>
    </location>
</feature>
<accession>A0A448X571</accession>
<reference evidence="2" key="1">
    <citation type="submission" date="2018-11" db="EMBL/GenBank/DDBJ databases">
        <authorList>
            <consortium name="Pathogen Informatics"/>
        </authorList>
    </citation>
    <scope>NUCLEOTIDE SEQUENCE</scope>
</reference>
<evidence type="ECO:0000256" key="1">
    <source>
        <dbReference type="SAM" id="MobiDB-lite"/>
    </source>
</evidence>